<proteinExistence type="predicted"/>
<gene>
    <name evidence="1" type="ORF">F2Q68_00015832</name>
</gene>
<accession>A0A8S9HN78</accession>
<dbReference type="Proteomes" id="UP000712281">
    <property type="component" value="Unassembled WGS sequence"/>
</dbReference>
<dbReference type="AlphaFoldDB" id="A0A8S9HN78"/>
<protein>
    <submittedName>
        <fullName evidence="1">Uncharacterized protein</fullName>
    </submittedName>
</protein>
<organism evidence="1 2">
    <name type="scientific">Brassica cretica</name>
    <name type="common">Mustard</name>
    <dbReference type="NCBI Taxonomy" id="69181"/>
    <lineage>
        <taxon>Eukaryota</taxon>
        <taxon>Viridiplantae</taxon>
        <taxon>Streptophyta</taxon>
        <taxon>Embryophyta</taxon>
        <taxon>Tracheophyta</taxon>
        <taxon>Spermatophyta</taxon>
        <taxon>Magnoliopsida</taxon>
        <taxon>eudicotyledons</taxon>
        <taxon>Gunneridae</taxon>
        <taxon>Pentapetalae</taxon>
        <taxon>rosids</taxon>
        <taxon>malvids</taxon>
        <taxon>Brassicales</taxon>
        <taxon>Brassicaceae</taxon>
        <taxon>Brassiceae</taxon>
        <taxon>Brassica</taxon>
    </lineage>
</organism>
<comment type="caution">
    <text evidence="1">The sequence shown here is derived from an EMBL/GenBank/DDBJ whole genome shotgun (WGS) entry which is preliminary data.</text>
</comment>
<name>A0A8S9HN78_BRACR</name>
<evidence type="ECO:0000313" key="1">
    <source>
        <dbReference type="EMBL" id="KAF2559393.1"/>
    </source>
</evidence>
<dbReference type="EMBL" id="QGKW02001940">
    <property type="protein sequence ID" value="KAF2559393.1"/>
    <property type="molecule type" value="Genomic_DNA"/>
</dbReference>
<sequence length="109" mass="11893">MPRGDAKGTAVVFKPGLVDKGEAGSSCNRTQPSINRNPRTLINHHHIRPDPSFPLQLPQTKLLDVVVEGDKYREGTYVFASGDCCSHHSCSSSLILPHIAFTDIVCSFC</sequence>
<evidence type="ECO:0000313" key="2">
    <source>
        <dbReference type="Proteomes" id="UP000712281"/>
    </source>
</evidence>
<reference evidence="1" key="1">
    <citation type="submission" date="2019-12" db="EMBL/GenBank/DDBJ databases">
        <title>Genome sequencing and annotation of Brassica cretica.</title>
        <authorList>
            <person name="Studholme D.J."/>
            <person name="Sarris P.F."/>
        </authorList>
    </citation>
    <scope>NUCLEOTIDE SEQUENCE</scope>
    <source>
        <strain evidence="1">PFS-001/15</strain>
        <tissue evidence="1">Leaf</tissue>
    </source>
</reference>